<protein>
    <submittedName>
        <fullName evidence="7">Glycoprotein hormone beta</fullName>
    </submittedName>
</protein>
<dbReference type="EMBL" id="MT879276">
    <property type="protein sequence ID" value="UES72902.1"/>
    <property type="molecule type" value="mRNA"/>
</dbReference>
<dbReference type="Pfam" id="PF00007">
    <property type="entry name" value="Cys_knot"/>
    <property type="match status" value="1"/>
</dbReference>
<dbReference type="GO" id="GO:0005737">
    <property type="term" value="C:cytoplasm"/>
    <property type="evidence" value="ECO:0007669"/>
    <property type="project" value="TreeGrafter"/>
</dbReference>
<evidence type="ECO:0000313" key="7">
    <source>
        <dbReference type="EMBL" id="UES72902.1"/>
    </source>
</evidence>
<evidence type="ECO:0000256" key="3">
    <source>
        <dbReference type="ARBA" id="ARBA00022525"/>
    </source>
</evidence>
<feature type="chain" id="PRO_5035425065" evidence="5">
    <location>
        <begin position="26"/>
        <end position="152"/>
    </location>
</feature>
<evidence type="ECO:0000259" key="6">
    <source>
        <dbReference type="Pfam" id="PF00007"/>
    </source>
</evidence>
<dbReference type="CDD" id="cd00069">
    <property type="entry name" value="GHB_like"/>
    <property type="match status" value="1"/>
</dbReference>
<reference evidence="7" key="2">
    <citation type="journal article" date="2021" name="J. Neurosci.">
        <title>Neuromodulation Can Be Simple: Myoinhibitory Peptide, Contained in Dedicated Regulatory Pathways, Is the Only Neurally-Mediated Peptide Modulator of Stick Insect Leg Muscle.</title>
        <authorList>
            <person name="Liessem S."/>
            <person name="Kowatschew D."/>
            <person name="Dippel S."/>
            <person name="Blanke A."/>
            <person name="Korsching S."/>
            <person name="Guschlbauer C."/>
            <person name="Hooper S.L."/>
            <person name="Predel R."/>
            <person name="Buschges A."/>
        </authorList>
    </citation>
    <scope>NUCLEOTIDE SEQUENCE</scope>
</reference>
<keyword evidence="5" id="KW-0732">Signal</keyword>
<dbReference type="Gene3D" id="2.10.90.10">
    <property type="entry name" value="Cystine-knot cytokines"/>
    <property type="match status" value="1"/>
</dbReference>
<dbReference type="InterPro" id="IPR029034">
    <property type="entry name" value="Cystine-knot_cytokine"/>
</dbReference>
<accession>A0A8K1S5L0</accession>
<keyword evidence="4" id="KW-1015">Disulfide bond</keyword>
<comment type="similarity">
    <text evidence="2">Belongs to the glycoprotein hormones subunit beta family.</text>
</comment>
<proteinExistence type="evidence at transcript level"/>
<keyword evidence="3" id="KW-0964">Secreted</keyword>
<dbReference type="PANTHER" id="PTHR11515">
    <property type="entry name" value="GLYCOPROTEIN HORMONE BETA CHAIN"/>
    <property type="match status" value="1"/>
</dbReference>
<dbReference type="AlphaFoldDB" id="A0A8K1S5L0"/>
<dbReference type="InterPro" id="IPR001545">
    <property type="entry name" value="Gonadotropin_bsu"/>
</dbReference>
<dbReference type="SUPFAM" id="SSF57501">
    <property type="entry name" value="Cystine-knot cytokines"/>
    <property type="match status" value="1"/>
</dbReference>
<dbReference type="GO" id="GO:0005615">
    <property type="term" value="C:extracellular space"/>
    <property type="evidence" value="ECO:0007669"/>
    <property type="project" value="TreeGrafter"/>
</dbReference>
<evidence type="ECO:0000256" key="5">
    <source>
        <dbReference type="SAM" id="SignalP"/>
    </source>
</evidence>
<evidence type="ECO:0000256" key="1">
    <source>
        <dbReference type="ARBA" id="ARBA00004613"/>
    </source>
</evidence>
<dbReference type="InterPro" id="IPR006208">
    <property type="entry name" value="Glyco_hormone_CN"/>
</dbReference>
<evidence type="ECO:0000256" key="4">
    <source>
        <dbReference type="ARBA" id="ARBA00023157"/>
    </source>
</evidence>
<evidence type="ECO:0000256" key="2">
    <source>
        <dbReference type="ARBA" id="ARBA00006552"/>
    </source>
</evidence>
<reference evidence="7" key="1">
    <citation type="journal article" date="2018" name="J. Proteome Res.">
        <title>Transcriptomic and Neuropeptidomic Analysis of the Stick Insect, Carausius morosus.</title>
        <authorList>
            <person name="Liessem S"/>
            <person name="Ragionieri L"/>
            <person name="Neupert S"/>
            <person name="Buschges A"/>
            <person name="Predel R."/>
        </authorList>
    </citation>
    <scope>NUCLEOTIDE SEQUENCE</scope>
</reference>
<sequence>MLPPLLLVVSTLALCCVLGPHQASCQVVNPASTLECHRREYSYKVTKTDGEGRLCWDVVKVMSCWGRCDSNEISDWRFPYKRSFHPVCLHDTRVLMRTVLKNCEPDVEPGTDTYEYLHALSCRCAVCKSSEASCEGLRYRGQRSGSFFGTGR</sequence>
<comment type="subcellular location">
    <subcellularLocation>
        <location evidence="1">Secreted</location>
    </subcellularLocation>
</comment>
<organism evidence="7">
    <name type="scientific">Carausius morosus</name>
    <name type="common">Indian stick insect</name>
    <name type="synonym">Dixippus morosus</name>
    <dbReference type="NCBI Taxonomy" id="7022"/>
    <lineage>
        <taxon>Eukaryota</taxon>
        <taxon>Metazoa</taxon>
        <taxon>Ecdysozoa</taxon>
        <taxon>Arthropoda</taxon>
        <taxon>Hexapoda</taxon>
        <taxon>Insecta</taxon>
        <taxon>Pterygota</taxon>
        <taxon>Neoptera</taxon>
        <taxon>Polyneoptera</taxon>
        <taxon>Phasmatodea</taxon>
        <taxon>Verophasmatodea</taxon>
        <taxon>Anareolatae</taxon>
        <taxon>Lonchodidae</taxon>
        <taxon>Lonchodinae</taxon>
        <taxon>Carausius</taxon>
    </lineage>
</organism>
<dbReference type="PANTHER" id="PTHR11515:SF13">
    <property type="entry name" value="GLYCOPROTEIN HORMONE BETA 5, ISOFORM A"/>
    <property type="match status" value="1"/>
</dbReference>
<feature type="signal peptide" evidence="5">
    <location>
        <begin position="1"/>
        <end position="25"/>
    </location>
</feature>
<dbReference type="GO" id="GO:0005179">
    <property type="term" value="F:hormone activity"/>
    <property type="evidence" value="ECO:0007669"/>
    <property type="project" value="InterPro"/>
</dbReference>
<dbReference type="GO" id="GO:0007186">
    <property type="term" value="P:G protein-coupled receptor signaling pathway"/>
    <property type="evidence" value="ECO:0007669"/>
    <property type="project" value="TreeGrafter"/>
</dbReference>
<name>A0A8K1S5L0_CARMO</name>
<feature type="domain" description="Glycoprotein hormone subunit beta" evidence="6">
    <location>
        <begin position="35"/>
        <end position="139"/>
    </location>
</feature>